<dbReference type="EC" id="2.3.1.225" evidence="7"/>
<proteinExistence type="inferred from homology"/>
<comment type="similarity">
    <text evidence="7">Belongs to the DHHC palmitoyltransferase family.</text>
</comment>
<keyword evidence="6 7" id="KW-0012">Acyltransferase</keyword>
<comment type="catalytic activity">
    <reaction evidence="7">
        <text>L-cysteinyl-[protein] + hexadecanoyl-CoA = S-hexadecanoyl-L-cysteinyl-[protein] + CoA</text>
        <dbReference type="Rhea" id="RHEA:36683"/>
        <dbReference type="Rhea" id="RHEA-COMP:10131"/>
        <dbReference type="Rhea" id="RHEA-COMP:11032"/>
        <dbReference type="ChEBI" id="CHEBI:29950"/>
        <dbReference type="ChEBI" id="CHEBI:57287"/>
        <dbReference type="ChEBI" id="CHEBI:57379"/>
        <dbReference type="ChEBI" id="CHEBI:74151"/>
        <dbReference type="EC" id="2.3.1.225"/>
    </reaction>
</comment>
<reference evidence="10" key="2">
    <citation type="submission" date="2023-11" db="UniProtKB">
        <authorList>
            <consortium name="WormBaseParasite"/>
        </authorList>
    </citation>
    <scope>IDENTIFICATION</scope>
</reference>
<dbReference type="WBParaSite" id="TREG1_102510.1">
    <property type="protein sequence ID" value="TREG1_102510.1"/>
    <property type="gene ID" value="TREG1_102510"/>
</dbReference>
<evidence type="ECO:0000256" key="5">
    <source>
        <dbReference type="ARBA" id="ARBA00023136"/>
    </source>
</evidence>
<keyword evidence="5 7" id="KW-0472">Membrane</keyword>
<evidence type="ECO:0000256" key="1">
    <source>
        <dbReference type="ARBA" id="ARBA00004141"/>
    </source>
</evidence>
<evidence type="ECO:0000313" key="9">
    <source>
        <dbReference type="Proteomes" id="UP000050795"/>
    </source>
</evidence>
<dbReference type="Pfam" id="PF01529">
    <property type="entry name" value="DHHC"/>
    <property type="match status" value="1"/>
</dbReference>
<keyword evidence="3 7" id="KW-0812">Transmembrane</keyword>
<comment type="domain">
    <text evidence="7">The DHHC domain is required for palmitoyltransferase activity.</text>
</comment>
<sequence length="325" mass="36958">MSRCNSKVTLTRCQKFFSWFPVVFILLIVGWSYYAYVYSLCIVQVTSVSAKVCYLVFFHLFLLMFCWSYVKAIVTPPIRPPKQFHLTSSEWETLNNTAGTGVNGNVILETIVSDRNLPVYLAGPDGGIRICNICALIKPDRAHHCSACGLCLLKMDHHCPWTNNCVGFHNHKYFIVFLSWGVIYCFYIVCTSASYFAEFWTSANNFSVDRFQVLFVFIVAVMFGLCQLGLCAYHLYLVGVNQSTLETFHPPRLRGGQPDKYLFNLGVKQNFQETFGSRFILAMLPVFTTCGDGVNWRWRLNHSVQNNNLEAGNASSPTPSMTKLR</sequence>
<keyword evidence="9" id="KW-1185">Reference proteome</keyword>
<dbReference type="GO" id="GO:0019706">
    <property type="term" value="F:protein-cysteine S-palmitoyltransferase activity"/>
    <property type="evidence" value="ECO:0007669"/>
    <property type="project" value="UniProtKB-EC"/>
</dbReference>
<feature type="transmembrane region" description="Helical" evidence="7">
    <location>
        <begin position="48"/>
        <end position="70"/>
    </location>
</feature>
<comment type="subcellular location">
    <subcellularLocation>
        <location evidence="1">Membrane</location>
        <topology evidence="1">Multi-pass membrane protein</topology>
    </subcellularLocation>
</comment>
<dbReference type="Proteomes" id="UP000050795">
    <property type="component" value="Unassembled WGS sequence"/>
</dbReference>
<keyword evidence="4 7" id="KW-1133">Transmembrane helix</keyword>
<evidence type="ECO:0000256" key="4">
    <source>
        <dbReference type="ARBA" id="ARBA00022989"/>
    </source>
</evidence>
<feature type="transmembrane region" description="Helical" evidence="7">
    <location>
        <begin position="16"/>
        <end position="36"/>
    </location>
</feature>
<evidence type="ECO:0000259" key="8">
    <source>
        <dbReference type="Pfam" id="PF01529"/>
    </source>
</evidence>
<evidence type="ECO:0000256" key="7">
    <source>
        <dbReference type="RuleBase" id="RU079119"/>
    </source>
</evidence>
<feature type="domain" description="Palmitoyltransferase DHHC" evidence="8">
    <location>
        <begin position="129"/>
        <end position="248"/>
    </location>
</feature>
<accession>A0AA85ILB4</accession>
<evidence type="ECO:0000256" key="3">
    <source>
        <dbReference type="ARBA" id="ARBA00022692"/>
    </source>
</evidence>
<name>A0AA85ILB4_TRIRE</name>
<dbReference type="InterPro" id="IPR039859">
    <property type="entry name" value="PFA4/ZDH16/20/ERF2-like"/>
</dbReference>
<evidence type="ECO:0000256" key="2">
    <source>
        <dbReference type="ARBA" id="ARBA00022679"/>
    </source>
</evidence>
<protein>
    <recommendedName>
        <fullName evidence="7">Palmitoyltransferase</fullName>
        <ecNumber evidence="7">2.3.1.225</ecNumber>
    </recommendedName>
</protein>
<feature type="transmembrane region" description="Helical" evidence="7">
    <location>
        <begin position="211"/>
        <end position="236"/>
    </location>
</feature>
<dbReference type="PANTHER" id="PTHR12246">
    <property type="entry name" value="PALMITOYLTRANSFERASE ZDHHC16"/>
    <property type="match status" value="1"/>
</dbReference>
<evidence type="ECO:0000313" key="10">
    <source>
        <dbReference type="WBParaSite" id="TREG1_102510.1"/>
    </source>
</evidence>
<evidence type="ECO:0000256" key="6">
    <source>
        <dbReference type="ARBA" id="ARBA00023315"/>
    </source>
</evidence>
<dbReference type="AlphaFoldDB" id="A0AA85ILB4"/>
<dbReference type="PROSITE" id="PS50216">
    <property type="entry name" value="DHHC"/>
    <property type="match status" value="1"/>
</dbReference>
<keyword evidence="2 7" id="KW-0808">Transferase</keyword>
<reference evidence="9" key="1">
    <citation type="submission" date="2022-06" db="EMBL/GenBank/DDBJ databases">
        <authorList>
            <person name="Berger JAMES D."/>
            <person name="Berger JAMES D."/>
        </authorList>
    </citation>
    <scope>NUCLEOTIDE SEQUENCE [LARGE SCALE GENOMIC DNA]</scope>
</reference>
<dbReference type="InterPro" id="IPR001594">
    <property type="entry name" value="Palmitoyltrfase_DHHC"/>
</dbReference>
<organism evidence="9 10">
    <name type="scientific">Trichobilharzia regenti</name>
    <name type="common">Nasal bird schistosome</name>
    <dbReference type="NCBI Taxonomy" id="157069"/>
    <lineage>
        <taxon>Eukaryota</taxon>
        <taxon>Metazoa</taxon>
        <taxon>Spiralia</taxon>
        <taxon>Lophotrochozoa</taxon>
        <taxon>Platyhelminthes</taxon>
        <taxon>Trematoda</taxon>
        <taxon>Digenea</taxon>
        <taxon>Strigeidida</taxon>
        <taxon>Schistosomatoidea</taxon>
        <taxon>Schistosomatidae</taxon>
        <taxon>Trichobilharzia</taxon>
    </lineage>
</organism>
<feature type="transmembrane region" description="Helical" evidence="7">
    <location>
        <begin position="173"/>
        <end position="196"/>
    </location>
</feature>
<dbReference type="GO" id="GO:0016020">
    <property type="term" value="C:membrane"/>
    <property type="evidence" value="ECO:0007669"/>
    <property type="project" value="UniProtKB-SubCell"/>
</dbReference>